<feature type="region of interest" description="Disordered" evidence="2">
    <location>
        <begin position="504"/>
        <end position="537"/>
    </location>
</feature>
<dbReference type="Proteomes" id="UP001516400">
    <property type="component" value="Unassembled WGS sequence"/>
</dbReference>
<protein>
    <submittedName>
        <fullName evidence="3">Uncharacterized protein</fullName>
    </submittedName>
</protein>
<feature type="region of interest" description="Disordered" evidence="2">
    <location>
        <begin position="246"/>
        <end position="271"/>
    </location>
</feature>
<evidence type="ECO:0000256" key="2">
    <source>
        <dbReference type="SAM" id="MobiDB-lite"/>
    </source>
</evidence>
<proteinExistence type="predicted"/>
<accession>A0ABD2MHW1</accession>
<dbReference type="EMBL" id="JABFTP020000001">
    <property type="protein sequence ID" value="KAL3265948.1"/>
    <property type="molecule type" value="Genomic_DNA"/>
</dbReference>
<feature type="compositionally biased region" description="Basic and acidic residues" evidence="2">
    <location>
        <begin position="421"/>
        <end position="432"/>
    </location>
</feature>
<feature type="region of interest" description="Disordered" evidence="2">
    <location>
        <begin position="549"/>
        <end position="575"/>
    </location>
</feature>
<sequence length="1338" mass="149367">MLDLNVLKVKKTYPSQKRRHTIEKYPVDSDISMSDDFPKFNLFQSLPSHNSPKSKRKVRGSIEGKVMNPYTTRPPARLLRNGKQRKLKEHLLDGLDSAKKRKRLCSDYSGSEISKLSGYESDSSFSDLSSIHSADVSDSKDVQIKKEQVEIHSGASSTIVPMEIKRSSSMESRNYCTDTNSNLCSDLKVIDNQKKVEEKLTEDIMYANDIYPNPSSKVPEKLLILDIMKQTFNENLEQNAKNIVPKSRPSIRDSTDDLLPAEAEEKESEEKKMSEIISKIVETMGTDEFTATINTTDDGPALVMQNGDIRENISWDDSSKTIEETVLPMGTENSSEKPLVEEEPPILEKIEDVLETHVISKSEEDIKEQDVEAAPETAPILQEVTAIPNNSELTEVPKPMAEEQSSDISLIEPEQETPAQPHREQIQAEIEKPPAVPSTSTSTEHTSLSFQETEEEVAIKENILNALGLQSLKAAEEAKMKEKEKTISKVETYTGTLKTVIKLNRDNKKKGKNHPLKMTLQKNKSKGGDGNTGSQDDYKIMKEASTSWKLGGQSSDTADGSSEHTSDGEVQNPEGPAKALVIPEKASSFSIHPERLCKDECSYCFGKFGLFDTPCHIAQIKSVERQDKILSIEKHLTRDSCLCDACYRHIDRKANTPSYVSKSFKRGSLIAPGPKENHCHVLGCNNVSSNVLRRKWIIKMKKQICQVINIDLDNPGLHSIPICDDHYIALEHLMVCAMCKRRLARNHIHYIGPEVEDLNNALQEEEIPLKLADKPVVCKLCKCFATVILKNADDRPENYLHFFVEYKKRLLHFNNIVPMDEAAAEEPIIVPTKEKTEKEPTKKKRKLSKNTDDSSQPASPVNEDKSAQNSSSNEQNNCNSRPDSPSDYLVDYNSLIPSIAMECEDNEPVKDKSKKVESAKKIPNLDSIKNAIDITIRDPNSDLAVQRLGSNPSLSVRQLFVGEEELGLQGRIDFSNVKEKTPEGWEKCSVTIQYDKETKQLWQELQKPYGNHSSFLRHLILLEKYFRNGDLELKPNASQQSINYSECVQNRLRAFDNIPTGTLRPLNVVGLSQVQKSNSGIISSNKDIPPVVSQTCVPGLPVMTTPNVSVTTVRPPPVTITQLNNPLISVAINKSKPPPPPGLISLLPGTNRPAAPLSKQPQSQKIKFPITKNWRPTLIPIDPAKPPEKKTGLVQVISGGKPFHITLEDYKKMCAIKRSFEMKQRRLLESQKRAAQIVASGGSLLKANKGLMITKGPVPKVEPKVEQESSESILEKLDQQVENLESKFNENKCLLNMPKIPKSLTVIPQTVARKASRPASPILLITQKPNPNVASNSS</sequence>
<feature type="region of interest" description="Disordered" evidence="2">
    <location>
        <begin position="362"/>
        <end position="454"/>
    </location>
</feature>
<keyword evidence="4" id="KW-1185">Reference proteome</keyword>
<feature type="compositionally biased region" description="Low complexity" evidence="2">
    <location>
        <begin position="438"/>
        <end position="449"/>
    </location>
</feature>
<dbReference type="InterPro" id="IPR051372">
    <property type="entry name" value="CWC21"/>
</dbReference>
<comment type="caution">
    <text evidence="3">The sequence shown here is derived from an EMBL/GenBank/DDBJ whole genome shotgun (WGS) entry which is preliminary data.</text>
</comment>
<gene>
    <name evidence="3" type="ORF">HHI36_010136</name>
</gene>
<feature type="compositionally biased region" description="Low complexity" evidence="2">
    <location>
        <begin position="867"/>
        <end position="880"/>
    </location>
</feature>
<feature type="coiled-coil region" evidence="1">
    <location>
        <begin position="1267"/>
        <end position="1294"/>
    </location>
</feature>
<feature type="region of interest" description="Disordered" evidence="2">
    <location>
        <begin position="43"/>
        <end position="84"/>
    </location>
</feature>
<evidence type="ECO:0000313" key="4">
    <source>
        <dbReference type="Proteomes" id="UP001516400"/>
    </source>
</evidence>
<name>A0ABD2MHW1_9CUCU</name>
<feature type="region of interest" description="Disordered" evidence="2">
    <location>
        <begin position="828"/>
        <end position="889"/>
    </location>
</feature>
<organism evidence="3 4">
    <name type="scientific">Cryptolaemus montrouzieri</name>
    <dbReference type="NCBI Taxonomy" id="559131"/>
    <lineage>
        <taxon>Eukaryota</taxon>
        <taxon>Metazoa</taxon>
        <taxon>Ecdysozoa</taxon>
        <taxon>Arthropoda</taxon>
        <taxon>Hexapoda</taxon>
        <taxon>Insecta</taxon>
        <taxon>Pterygota</taxon>
        <taxon>Neoptera</taxon>
        <taxon>Endopterygota</taxon>
        <taxon>Coleoptera</taxon>
        <taxon>Polyphaga</taxon>
        <taxon>Cucujiformia</taxon>
        <taxon>Coccinelloidea</taxon>
        <taxon>Coccinellidae</taxon>
        <taxon>Scymninae</taxon>
        <taxon>Scymnini</taxon>
        <taxon>Cryptolaemus</taxon>
    </lineage>
</organism>
<dbReference type="PANTHER" id="PTHR36562">
    <property type="entry name" value="SERINE/ARGININE REPETITIVE MATRIX 2"/>
    <property type="match status" value="1"/>
</dbReference>
<dbReference type="PANTHER" id="PTHR36562:SF5">
    <property type="entry name" value="SERINE_ARGININE REPETITIVE MATRIX 2"/>
    <property type="match status" value="1"/>
</dbReference>
<evidence type="ECO:0000256" key="1">
    <source>
        <dbReference type="SAM" id="Coils"/>
    </source>
</evidence>
<keyword evidence="1" id="KW-0175">Coiled coil</keyword>
<evidence type="ECO:0000313" key="3">
    <source>
        <dbReference type="EMBL" id="KAL3265948.1"/>
    </source>
</evidence>
<feature type="compositionally biased region" description="Polar residues" evidence="2">
    <location>
        <begin position="549"/>
        <end position="560"/>
    </location>
</feature>
<reference evidence="3 4" key="1">
    <citation type="journal article" date="2021" name="BMC Biol.">
        <title>Horizontally acquired antibacterial genes associated with adaptive radiation of ladybird beetles.</title>
        <authorList>
            <person name="Li H.S."/>
            <person name="Tang X.F."/>
            <person name="Huang Y.H."/>
            <person name="Xu Z.Y."/>
            <person name="Chen M.L."/>
            <person name="Du X.Y."/>
            <person name="Qiu B.Y."/>
            <person name="Chen P.T."/>
            <person name="Zhang W."/>
            <person name="Slipinski A."/>
            <person name="Escalona H.E."/>
            <person name="Waterhouse R.M."/>
            <person name="Zwick A."/>
            <person name="Pang H."/>
        </authorList>
    </citation>
    <scope>NUCLEOTIDE SEQUENCE [LARGE SCALE GENOMIC DNA]</scope>
    <source>
        <strain evidence="3">SYSU2018</strain>
    </source>
</reference>